<dbReference type="EMBL" id="JANIIC010000023">
    <property type="protein sequence ID" value="MCQ8831394.1"/>
    <property type="molecule type" value="Genomic_DNA"/>
</dbReference>
<evidence type="ECO:0000313" key="2">
    <source>
        <dbReference type="Proteomes" id="UP001142400"/>
    </source>
</evidence>
<evidence type="ECO:0000313" key="1">
    <source>
        <dbReference type="EMBL" id="MCQ8831394.1"/>
    </source>
</evidence>
<keyword evidence="2" id="KW-1185">Reference proteome</keyword>
<reference evidence="1" key="1">
    <citation type="submission" date="2022-06" db="EMBL/GenBank/DDBJ databases">
        <title>WGS of actinobacteria.</title>
        <authorList>
            <person name="Thawai C."/>
        </authorList>
    </citation>
    <scope>NUCLEOTIDE SEQUENCE</scope>
    <source>
        <strain evidence="1">DSM 42010</strain>
    </source>
</reference>
<organism evidence="1 2">
    <name type="scientific">Streptomyces malaysiensis subsp. samsunensis</name>
    <dbReference type="NCBI Taxonomy" id="459658"/>
    <lineage>
        <taxon>Bacteria</taxon>
        <taxon>Bacillati</taxon>
        <taxon>Actinomycetota</taxon>
        <taxon>Actinomycetes</taxon>
        <taxon>Kitasatosporales</taxon>
        <taxon>Streptomycetaceae</taxon>
        <taxon>Streptomyces</taxon>
        <taxon>Streptomyces violaceusniger group</taxon>
    </lineage>
</organism>
<proteinExistence type="predicted"/>
<name>A0A9X2M134_STRMQ</name>
<sequence>MLDGDPATGWGTSRLRLDLTSRHPDGADGAQRIVAFEAGDG</sequence>
<protein>
    <submittedName>
        <fullName evidence="1">Uncharacterized protein</fullName>
    </submittedName>
</protein>
<dbReference type="RefSeq" id="WP_257632330.1">
    <property type="nucleotide sequence ID" value="NZ_JANIIC010000023.1"/>
</dbReference>
<dbReference type="Proteomes" id="UP001142400">
    <property type="component" value="Unassembled WGS sequence"/>
</dbReference>
<gene>
    <name evidence="1" type="ORF">NQU54_20555</name>
</gene>
<dbReference type="AlphaFoldDB" id="A0A9X2M134"/>
<comment type="caution">
    <text evidence="1">The sequence shown here is derived from an EMBL/GenBank/DDBJ whole genome shotgun (WGS) entry which is preliminary data.</text>
</comment>
<accession>A0A9X2M134</accession>